<keyword evidence="1" id="KW-0472">Membrane</keyword>
<name>A0ABT2VNF7_9ALTE</name>
<feature type="transmembrane region" description="Helical" evidence="1">
    <location>
        <begin position="44"/>
        <end position="64"/>
    </location>
</feature>
<feature type="transmembrane region" description="Helical" evidence="1">
    <location>
        <begin position="70"/>
        <end position="92"/>
    </location>
</feature>
<proteinExistence type="predicted"/>
<evidence type="ECO:0000313" key="2">
    <source>
        <dbReference type="EMBL" id="MCU7554402.1"/>
    </source>
</evidence>
<gene>
    <name evidence="2" type="ORF">OCL06_07310</name>
</gene>
<reference evidence="3" key="1">
    <citation type="submission" date="2023-07" db="EMBL/GenBank/DDBJ databases">
        <title>Study on multiphase classification of strain Alteromonas salexigens isolated from the Yellow Sea.</title>
        <authorList>
            <person name="Sun L."/>
        </authorList>
    </citation>
    <scope>NUCLEOTIDE SEQUENCE [LARGE SCALE GENOMIC DNA]</scope>
    <source>
        <strain evidence="3">ASW11-19</strain>
    </source>
</reference>
<dbReference type="Proteomes" id="UP001209257">
    <property type="component" value="Unassembled WGS sequence"/>
</dbReference>
<evidence type="ECO:0000313" key="3">
    <source>
        <dbReference type="Proteomes" id="UP001209257"/>
    </source>
</evidence>
<keyword evidence="1" id="KW-1133">Transmembrane helix</keyword>
<organism evidence="2 3">
    <name type="scientific">Alteromonas salexigens</name>
    <dbReference type="NCBI Taxonomy" id="2982530"/>
    <lineage>
        <taxon>Bacteria</taxon>
        <taxon>Pseudomonadati</taxon>
        <taxon>Pseudomonadota</taxon>
        <taxon>Gammaproteobacteria</taxon>
        <taxon>Alteromonadales</taxon>
        <taxon>Alteromonadaceae</taxon>
        <taxon>Alteromonas/Salinimonas group</taxon>
        <taxon>Alteromonas</taxon>
    </lineage>
</organism>
<dbReference type="RefSeq" id="WP_262993075.1">
    <property type="nucleotide sequence ID" value="NZ_JAOTJC010000006.1"/>
</dbReference>
<keyword evidence="3" id="KW-1185">Reference proteome</keyword>
<comment type="caution">
    <text evidence="2">The sequence shown here is derived from an EMBL/GenBank/DDBJ whole genome shotgun (WGS) entry which is preliminary data.</text>
</comment>
<keyword evidence="1" id="KW-0812">Transmembrane</keyword>
<evidence type="ECO:0000256" key="1">
    <source>
        <dbReference type="SAM" id="Phobius"/>
    </source>
</evidence>
<dbReference type="EMBL" id="JAOTJC010000006">
    <property type="protein sequence ID" value="MCU7554402.1"/>
    <property type="molecule type" value="Genomic_DNA"/>
</dbReference>
<accession>A0ABT2VNF7</accession>
<protein>
    <submittedName>
        <fullName evidence="2">Uncharacterized protein</fullName>
    </submittedName>
</protein>
<sequence length="99" mass="11288">MATYILHPMYGCLIYAGWLRNHTLIREDTTTTYLQDEPMNIIKILAFLLLATGLLIFHALYFKTKPLADAVLLVMNTGLGALVGGFAVHLYYHYKRVKQ</sequence>